<evidence type="ECO:0000256" key="4">
    <source>
        <dbReference type="ARBA" id="ARBA00022679"/>
    </source>
</evidence>
<keyword evidence="13" id="KW-1185">Reference proteome</keyword>
<sequence length="400" mass="40771">MSACAAITFSPCGSTAKTTPPSGREFPRLVIYLDYAATHPMTATALSAYAHAAAVPGNPASIHAAGQAARELLEEGRAALAAALGVHPLTLTALSGGTEADNQVLLSSFPGAGGHLITSSIEHSAVLAPARFLAARGVAVTFLEPDASGQIDPEQLREALRPDTKLVSIHHANNEIGAVQPIAELAEIAHAGGAKFHTDAVQSPGVLPVDLLSWKVDYASFSAHKWGGPLGVGLLYVRRGLDLPPLLLGGGQEKGLRSGTQNAPGLYAAGLSLREAVAAQLQTHAHLRALNDRLTARLSGHANVRANHTPAGSPKVASFTALGADGEALLMNLDFAGVCVSAGSACSAGTMQPSHVLSALGLSDADALATVRLSFGFQTTTGEIDEAASALLRAATASRA</sequence>
<keyword evidence="7" id="KW-0408">Iron</keyword>
<dbReference type="InterPro" id="IPR015422">
    <property type="entry name" value="PyrdxlP-dep_Trfase_small"/>
</dbReference>
<evidence type="ECO:0000256" key="7">
    <source>
        <dbReference type="ARBA" id="ARBA00023004"/>
    </source>
</evidence>
<gene>
    <name evidence="12" type="ORF">EHF33_02605</name>
</gene>
<dbReference type="InterPro" id="IPR015424">
    <property type="entry name" value="PyrdxlP-dep_Trfase"/>
</dbReference>
<comment type="cofactor">
    <cofactor evidence="1 10">
        <name>pyridoxal 5'-phosphate</name>
        <dbReference type="ChEBI" id="CHEBI:597326"/>
    </cofactor>
</comment>
<evidence type="ECO:0000256" key="8">
    <source>
        <dbReference type="ARBA" id="ARBA00023014"/>
    </source>
</evidence>
<feature type="domain" description="Aminotransferase class V" evidence="11">
    <location>
        <begin position="31"/>
        <end position="385"/>
    </location>
</feature>
<evidence type="ECO:0000256" key="3">
    <source>
        <dbReference type="ARBA" id="ARBA00012239"/>
    </source>
</evidence>
<protein>
    <recommendedName>
        <fullName evidence="3">cysteine desulfurase</fullName>
        <ecNumber evidence="3">2.8.1.7</ecNumber>
    </recommendedName>
</protein>
<keyword evidence="5" id="KW-0479">Metal-binding</keyword>
<dbReference type="KEGG" id="dph:EHF33_02605"/>
<keyword evidence="6" id="KW-0663">Pyridoxal phosphate</keyword>
<organism evidence="12 13">
    <name type="scientific">Deinococcus psychrotolerans</name>
    <dbReference type="NCBI Taxonomy" id="2489213"/>
    <lineage>
        <taxon>Bacteria</taxon>
        <taxon>Thermotogati</taxon>
        <taxon>Deinococcota</taxon>
        <taxon>Deinococci</taxon>
        <taxon>Deinococcales</taxon>
        <taxon>Deinococcaceae</taxon>
        <taxon>Deinococcus</taxon>
    </lineage>
</organism>
<dbReference type="Proteomes" id="UP000276417">
    <property type="component" value="Chromosome 1"/>
</dbReference>
<evidence type="ECO:0000313" key="13">
    <source>
        <dbReference type="Proteomes" id="UP000276417"/>
    </source>
</evidence>
<dbReference type="GO" id="GO:0051536">
    <property type="term" value="F:iron-sulfur cluster binding"/>
    <property type="evidence" value="ECO:0007669"/>
    <property type="project" value="UniProtKB-KW"/>
</dbReference>
<dbReference type="PANTHER" id="PTHR11601:SF34">
    <property type="entry name" value="CYSTEINE DESULFURASE"/>
    <property type="match status" value="1"/>
</dbReference>
<evidence type="ECO:0000259" key="11">
    <source>
        <dbReference type="Pfam" id="PF00266"/>
    </source>
</evidence>
<evidence type="ECO:0000256" key="2">
    <source>
        <dbReference type="ARBA" id="ARBA00006490"/>
    </source>
</evidence>
<comment type="catalytic activity">
    <reaction evidence="9">
        <text>(sulfur carrier)-H + L-cysteine = (sulfur carrier)-SH + L-alanine</text>
        <dbReference type="Rhea" id="RHEA:43892"/>
        <dbReference type="Rhea" id="RHEA-COMP:14737"/>
        <dbReference type="Rhea" id="RHEA-COMP:14739"/>
        <dbReference type="ChEBI" id="CHEBI:29917"/>
        <dbReference type="ChEBI" id="CHEBI:35235"/>
        <dbReference type="ChEBI" id="CHEBI:57972"/>
        <dbReference type="ChEBI" id="CHEBI:64428"/>
        <dbReference type="EC" id="2.8.1.7"/>
    </reaction>
</comment>
<dbReference type="InterPro" id="IPR020578">
    <property type="entry name" value="Aminotrans_V_PyrdxlP_BS"/>
</dbReference>
<dbReference type="PIRSF" id="PIRSF005572">
    <property type="entry name" value="NifS"/>
    <property type="match status" value="1"/>
</dbReference>
<dbReference type="SUPFAM" id="SSF53383">
    <property type="entry name" value="PLP-dependent transferases"/>
    <property type="match status" value="1"/>
</dbReference>
<accession>A0A3G8YHP5</accession>
<comment type="similarity">
    <text evidence="2">Belongs to the class-V pyridoxal-phosphate-dependent aminotransferase family. NifS/IscS subfamily.</text>
</comment>
<dbReference type="AlphaFoldDB" id="A0A3G8YHP5"/>
<dbReference type="OrthoDB" id="9808002at2"/>
<dbReference type="PANTHER" id="PTHR11601">
    <property type="entry name" value="CYSTEINE DESULFURYLASE FAMILY MEMBER"/>
    <property type="match status" value="1"/>
</dbReference>
<dbReference type="InterPro" id="IPR000192">
    <property type="entry name" value="Aminotrans_V_dom"/>
</dbReference>
<evidence type="ECO:0000256" key="5">
    <source>
        <dbReference type="ARBA" id="ARBA00022723"/>
    </source>
</evidence>
<dbReference type="GO" id="GO:0046872">
    <property type="term" value="F:metal ion binding"/>
    <property type="evidence" value="ECO:0007669"/>
    <property type="project" value="UniProtKB-KW"/>
</dbReference>
<dbReference type="Pfam" id="PF00266">
    <property type="entry name" value="Aminotran_5"/>
    <property type="match status" value="1"/>
</dbReference>
<dbReference type="GO" id="GO:0031071">
    <property type="term" value="F:cysteine desulfurase activity"/>
    <property type="evidence" value="ECO:0007669"/>
    <property type="project" value="UniProtKB-EC"/>
</dbReference>
<dbReference type="Gene3D" id="3.40.640.10">
    <property type="entry name" value="Type I PLP-dependent aspartate aminotransferase-like (Major domain)"/>
    <property type="match status" value="1"/>
</dbReference>
<dbReference type="InterPro" id="IPR016454">
    <property type="entry name" value="Cysteine_dSase"/>
</dbReference>
<dbReference type="EMBL" id="CP034183">
    <property type="protein sequence ID" value="AZI43737.1"/>
    <property type="molecule type" value="Genomic_DNA"/>
</dbReference>
<evidence type="ECO:0000256" key="10">
    <source>
        <dbReference type="RuleBase" id="RU004504"/>
    </source>
</evidence>
<evidence type="ECO:0000256" key="9">
    <source>
        <dbReference type="ARBA" id="ARBA00050776"/>
    </source>
</evidence>
<proteinExistence type="inferred from homology"/>
<reference evidence="12 13" key="1">
    <citation type="submission" date="2018-11" db="EMBL/GenBank/DDBJ databases">
        <title>Deinococcus shelandsis sp. nov., isolated from South Shetland Islands soil of Antarctica.</title>
        <authorList>
            <person name="Tian J."/>
        </authorList>
    </citation>
    <scope>NUCLEOTIDE SEQUENCE [LARGE SCALE GENOMIC DNA]</scope>
    <source>
        <strain evidence="12 13">S14-83T</strain>
    </source>
</reference>
<keyword evidence="8" id="KW-0411">Iron-sulfur</keyword>
<dbReference type="EC" id="2.8.1.7" evidence="3"/>
<dbReference type="InterPro" id="IPR015421">
    <property type="entry name" value="PyrdxlP-dep_Trfase_major"/>
</dbReference>
<evidence type="ECO:0000256" key="6">
    <source>
        <dbReference type="ARBA" id="ARBA00022898"/>
    </source>
</evidence>
<dbReference type="PROSITE" id="PS00595">
    <property type="entry name" value="AA_TRANSFER_CLASS_5"/>
    <property type="match status" value="1"/>
</dbReference>
<name>A0A3G8YHP5_9DEIO</name>
<dbReference type="Gene3D" id="3.90.1150.10">
    <property type="entry name" value="Aspartate Aminotransferase, domain 1"/>
    <property type="match status" value="1"/>
</dbReference>
<evidence type="ECO:0000313" key="12">
    <source>
        <dbReference type="EMBL" id="AZI43737.1"/>
    </source>
</evidence>
<evidence type="ECO:0000256" key="1">
    <source>
        <dbReference type="ARBA" id="ARBA00001933"/>
    </source>
</evidence>
<keyword evidence="4" id="KW-0808">Transferase</keyword>